<dbReference type="Proteomes" id="UP000289738">
    <property type="component" value="Chromosome A01"/>
</dbReference>
<keyword evidence="3" id="KW-1185">Reference proteome</keyword>
<keyword evidence="1" id="KW-1133">Transmembrane helix</keyword>
<accession>A0A445EMQ3</accession>
<keyword evidence="1" id="KW-0472">Membrane</keyword>
<dbReference type="AlphaFoldDB" id="A0A445EMQ3"/>
<protein>
    <submittedName>
        <fullName evidence="2">Uncharacterized protein</fullName>
    </submittedName>
</protein>
<evidence type="ECO:0000313" key="2">
    <source>
        <dbReference type="EMBL" id="RYR76718.1"/>
    </source>
</evidence>
<organism evidence="2 3">
    <name type="scientific">Arachis hypogaea</name>
    <name type="common">Peanut</name>
    <dbReference type="NCBI Taxonomy" id="3818"/>
    <lineage>
        <taxon>Eukaryota</taxon>
        <taxon>Viridiplantae</taxon>
        <taxon>Streptophyta</taxon>
        <taxon>Embryophyta</taxon>
        <taxon>Tracheophyta</taxon>
        <taxon>Spermatophyta</taxon>
        <taxon>Magnoliopsida</taxon>
        <taxon>eudicotyledons</taxon>
        <taxon>Gunneridae</taxon>
        <taxon>Pentapetalae</taxon>
        <taxon>rosids</taxon>
        <taxon>fabids</taxon>
        <taxon>Fabales</taxon>
        <taxon>Fabaceae</taxon>
        <taxon>Papilionoideae</taxon>
        <taxon>50 kb inversion clade</taxon>
        <taxon>dalbergioids sensu lato</taxon>
        <taxon>Dalbergieae</taxon>
        <taxon>Pterocarpus clade</taxon>
        <taxon>Arachis</taxon>
    </lineage>
</organism>
<feature type="transmembrane region" description="Helical" evidence="1">
    <location>
        <begin position="31"/>
        <end position="50"/>
    </location>
</feature>
<reference evidence="2 3" key="1">
    <citation type="submission" date="2019-01" db="EMBL/GenBank/DDBJ databases">
        <title>Sequencing of cultivated peanut Arachis hypogaea provides insights into genome evolution and oil improvement.</title>
        <authorList>
            <person name="Chen X."/>
        </authorList>
    </citation>
    <scope>NUCLEOTIDE SEQUENCE [LARGE SCALE GENOMIC DNA]</scope>
    <source>
        <strain evidence="3">cv. Fuhuasheng</strain>
        <tissue evidence="2">Leaves</tissue>
    </source>
</reference>
<gene>
    <name evidence="2" type="ORF">Ahy_A01g001288</name>
</gene>
<name>A0A445EMQ3_ARAHY</name>
<dbReference type="EMBL" id="SDMP01000001">
    <property type="protein sequence ID" value="RYR76718.1"/>
    <property type="molecule type" value="Genomic_DNA"/>
</dbReference>
<sequence length="88" mass="9528">MEDLSSSSPPGSVHITLLLSSAVQAMARQTVLAAAKSFLCLLILTGSLVADINNSVTMDRSYTLGNAIELNERFPHVLRRRDTRGKVT</sequence>
<evidence type="ECO:0000256" key="1">
    <source>
        <dbReference type="SAM" id="Phobius"/>
    </source>
</evidence>
<evidence type="ECO:0000313" key="3">
    <source>
        <dbReference type="Proteomes" id="UP000289738"/>
    </source>
</evidence>
<proteinExistence type="predicted"/>
<comment type="caution">
    <text evidence="2">The sequence shown here is derived from an EMBL/GenBank/DDBJ whole genome shotgun (WGS) entry which is preliminary data.</text>
</comment>
<keyword evidence="1" id="KW-0812">Transmembrane</keyword>